<dbReference type="GO" id="GO:0005886">
    <property type="term" value="C:plasma membrane"/>
    <property type="evidence" value="ECO:0007669"/>
    <property type="project" value="TreeGrafter"/>
</dbReference>
<dbReference type="GO" id="GO:0046527">
    <property type="term" value="F:glucosyltransferase activity"/>
    <property type="evidence" value="ECO:0007669"/>
    <property type="project" value="TreeGrafter"/>
</dbReference>
<dbReference type="EMBL" id="JAEHOE010000004">
    <property type="protein sequence ID" value="KAG2500439.1"/>
    <property type="molecule type" value="Genomic_DNA"/>
</dbReference>
<accession>A0A836C614</accession>
<organism evidence="2 3">
    <name type="scientific">Edaphochlamys debaryana</name>
    <dbReference type="NCBI Taxonomy" id="47281"/>
    <lineage>
        <taxon>Eukaryota</taxon>
        <taxon>Viridiplantae</taxon>
        <taxon>Chlorophyta</taxon>
        <taxon>core chlorophytes</taxon>
        <taxon>Chlorophyceae</taxon>
        <taxon>CS clade</taxon>
        <taxon>Chlamydomonadales</taxon>
        <taxon>Chlamydomonadales incertae sedis</taxon>
        <taxon>Edaphochlamys</taxon>
    </lineage>
</organism>
<dbReference type="OrthoDB" id="547486at2759"/>
<dbReference type="AlphaFoldDB" id="A0A836C614"/>
<protein>
    <submittedName>
        <fullName evidence="2">Uncharacterized protein</fullName>
    </submittedName>
</protein>
<comment type="caution">
    <text evidence="2">The sequence shown here is derived from an EMBL/GenBank/DDBJ whole genome shotgun (WGS) entry which is preliminary data.</text>
</comment>
<name>A0A836C614_9CHLO</name>
<sequence length="546" mass="57692">MRGPTGPIDGRRLYAAITESLEAFSNEGSGMGSAYLTKIVQPLFHFLMEQIYLLGQIKNHGMEAAVRVSYDDVTESMSHPEVVAAVLAALGCCGPLPRKAASKRVPAGDGKTDVEAGPKAKAQESIEQARRALWSRLMALGSGTEGDIPPPESLSAGPRVPLLCPALPYRDLVRPLLHGDAAAATEQRAETPNASARTQSGGSQASQAVDNELSTVVAAAVAGSETLASLQRADAGASFWVTVALRKTFVEHRSVAMPLIAFGRMVKFQLCWFYLLCAWVSKASGDAPAPPPAWHPSTAFVAAASLSAALSDVASRTPVPEGTDPGSVPHLAAAARQLHALSFQPYATWLKAAKLPVSPKLERDPSKPKVPEEDKAGAVPTIESLHEDMGDLALWWLLHTESANLRHTPEVLWFLFYCASASDQAAAVLEPRSPDALERHLDGLASLTAPPTAGPHGGKPTSLAQLIRQLHQQHRLEASASASAASPSRIPTTPTKAGAMLARPPLPSPPKPPLVSRLTANPGISLVLTKSPRCRAGSNSLRYLVV</sequence>
<feature type="region of interest" description="Disordered" evidence="1">
    <location>
        <begin position="476"/>
        <end position="512"/>
    </location>
</feature>
<feature type="compositionally biased region" description="Polar residues" evidence="1">
    <location>
        <begin position="190"/>
        <end position="207"/>
    </location>
</feature>
<evidence type="ECO:0000313" key="2">
    <source>
        <dbReference type="EMBL" id="KAG2500439.1"/>
    </source>
</evidence>
<feature type="compositionally biased region" description="Basic and acidic residues" evidence="1">
    <location>
        <begin position="110"/>
        <end position="123"/>
    </location>
</feature>
<reference evidence="2" key="1">
    <citation type="journal article" date="2020" name="bioRxiv">
        <title>Comparative genomics of Chlamydomonas.</title>
        <authorList>
            <person name="Craig R.J."/>
            <person name="Hasan A.R."/>
            <person name="Ness R.W."/>
            <person name="Keightley P.D."/>
        </authorList>
    </citation>
    <scope>NUCLEOTIDE SEQUENCE</scope>
    <source>
        <strain evidence="2">CCAP 11/70</strain>
    </source>
</reference>
<feature type="region of interest" description="Disordered" evidence="1">
    <location>
        <begin position="184"/>
        <end position="207"/>
    </location>
</feature>
<evidence type="ECO:0000256" key="1">
    <source>
        <dbReference type="SAM" id="MobiDB-lite"/>
    </source>
</evidence>
<feature type="compositionally biased region" description="Low complexity" evidence="1">
    <location>
        <begin position="478"/>
        <end position="488"/>
    </location>
</feature>
<keyword evidence="3" id="KW-1185">Reference proteome</keyword>
<proteinExistence type="predicted"/>
<dbReference type="PANTHER" id="PTHR12741:SF48">
    <property type="entry name" value="1,3-BETA-GLUCAN SYNTHASE COMPONENT FKS1-RELATED"/>
    <property type="match status" value="1"/>
</dbReference>
<feature type="region of interest" description="Disordered" evidence="1">
    <location>
        <begin position="101"/>
        <end position="123"/>
    </location>
</feature>
<dbReference type="Proteomes" id="UP000612055">
    <property type="component" value="Unassembled WGS sequence"/>
</dbReference>
<gene>
    <name evidence="2" type="ORF">HYH03_002007</name>
</gene>
<dbReference type="PANTHER" id="PTHR12741">
    <property type="entry name" value="LYST-INTERACTING PROTEIN LIP5 DOPAMINE RESPONSIVE PROTEIN DRG-1"/>
    <property type="match status" value="1"/>
</dbReference>
<evidence type="ECO:0000313" key="3">
    <source>
        <dbReference type="Proteomes" id="UP000612055"/>
    </source>
</evidence>